<sequence>MRIKIDEQENLQEIVVTISCRKVNKEVSDIIKLLKMKIKL</sequence>
<keyword evidence="2" id="KW-1185">Reference proteome</keyword>
<reference evidence="1 2" key="1">
    <citation type="submission" date="2013-01" db="EMBL/GenBank/DDBJ databases">
        <title>The Genome Sequence of Clostridium colicanis 209318.</title>
        <authorList>
            <consortium name="The Broad Institute Genome Sequencing Platform"/>
            <person name="Earl A."/>
            <person name="Ward D."/>
            <person name="Feldgarden M."/>
            <person name="Gevers D."/>
            <person name="Courvalin P."/>
            <person name="Lambert T."/>
            <person name="Walker B."/>
            <person name="Young S.K."/>
            <person name="Zeng Q."/>
            <person name="Gargeya S."/>
            <person name="Fitzgerald M."/>
            <person name="Haas B."/>
            <person name="Abouelleil A."/>
            <person name="Alvarado L."/>
            <person name="Arachchi H.M."/>
            <person name="Berlin A.M."/>
            <person name="Chapman S.B."/>
            <person name="Dewar J."/>
            <person name="Goldberg J."/>
            <person name="Griggs A."/>
            <person name="Gujja S."/>
            <person name="Hansen M."/>
            <person name="Howarth C."/>
            <person name="Imamovic A."/>
            <person name="Larimer J."/>
            <person name="McCowan C."/>
            <person name="Murphy C."/>
            <person name="Neiman D."/>
            <person name="Pearson M."/>
            <person name="Priest M."/>
            <person name="Roberts A."/>
            <person name="Saif S."/>
            <person name="Shea T."/>
            <person name="Sisk P."/>
            <person name="Sykes S."/>
            <person name="Wortman J."/>
            <person name="Nusbaum C."/>
            <person name="Birren B."/>
        </authorList>
    </citation>
    <scope>NUCLEOTIDE SEQUENCE [LARGE SCALE GENOMIC DNA]</scope>
    <source>
        <strain evidence="1 2">209318</strain>
    </source>
</reference>
<gene>
    <name evidence="1" type="ORF">HMPREF1092_03041</name>
</gene>
<dbReference type="Proteomes" id="UP000013097">
    <property type="component" value="Unassembled WGS sequence"/>
</dbReference>
<dbReference type="RefSeq" id="WP_002599481.1">
    <property type="nucleotide sequence ID" value="NZ_KB850958.1"/>
</dbReference>
<evidence type="ECO:0000313" key="2">
    <source>
        <dbReference type="Proteomes" id="UP000013097"/>
    </source>
</evidence>
<dbReference type="EMBL" id="AGYT01000019">
    <property type="protein sequence ID" value="ENY99904.1"/>
    <property type="molecule type" value="Genomic_DNA"/>
</dbReference>
<dbReference type="PATRIC" id="fig|999411.4.peg.2955"/>
<dbReference type="AlphaFoldDB" id="N9WAH6"/>
<protein>
    <submittedName>
        <fullName evidence="1">Uncharacterized protein</fullName>
    </submittedName>
</protein>
<accession>N9WAH6</accession>
<comment type="caution">
    <text evidence="1">The sequence shown here is derived from an EMBL/GenBank/DDBJ whole genome shotgun (WGS) entry which is preliminary data.</text>
</comment>
<evidence type="ECO:0000313" key="1">
    <source>
        <dbReference type="EMBL" id="ENY99904.1"/>
    </source>
</evidence>
<proteinExistence type="predicted"/>
<dbReference type="HOGENOM" id="CLU_3287371_0_0_9"/>
<name>N9WAH6_9CLOT</name>
<organism evidence="1 2">
    <name type="scientific">Clostridium thermobutyricum</name>
    <dbReference type="NCBI Taxonomy" id="29372"/>
    <lineage>
        <taxon>Bacteria</taxon>
        <taxon>Bacillati</taxon>
        <taxon>Bacillota</taxon>
        <taxon>Clostridia</taxon>
        <taxon>Eubacteriales</taxon>
        <taxon>Clostridiaceae</taxon>
        <taxon>Clostridium</taxon>
    </lineage>
</organism>